<dbReference type="Gene3D" id="3.30.565.10">
    <property type="entry name" value="Histidine kinase-like ATPase, C-terminal domain"/>
    <property type="match status" value="1"/>
</dbReference>
<dbReference type="GO" id="GO:0046983">
    <property type="term" value="F:protein dimerization activity"/>
    <property type="evidence" value="ECO:0007669"/>
    <property type="project" value="InterPro"/>
</dbReference>
<dbReference type="PANTHER" id="PTHR24421">
    <property type="entry name" value="NITRATE/NITRITE SENSOR PROTEIN NARX-RELATED"/>
    <property type="match status" value="1"/>
</dbReference>
<protein>
    <submittedName>
        <fullName evidence="6">Two-component system sensor histidine kinase DesK</fullName>
    </submittedName>
</protein>
<feature type="transmembrane region" description="Helical" evidence="4">
    <location>
        <begin position="146"/>
        <end position="164"/>
    </location>
</feature>
<gene>
    <name evidence="6" type="ORF">CLV49_0929</name>
</gene>
<dbReference type="InterPro" id="IPR050482">
    <property type="entry name" value="Sensor_HK_TwoCompSys"/>
</dbReference>
<organism evidence="6 7">
    <name type="scientific">Labedella gwakjiensis</name>
    <dbReference type="NCBI Taxonomy" id="390269"/>
    <lineage>
        <taxon>Bacteria</taxon>
        <taxon>Bacillati</taxon>
        <taxon>Actinomycetota</taxon>
        <taxon>Actinomycetes</taxon>
        <taxon>Micrococcales</taxon>
        <taxon>Microbacteriaceae</taxon>
        <taxon>Labedella</taxon>
    </lineage>
</organism>
<sequence length="425" mass="45141">MTPSPAPSHDATADADADADANARAAVRLSRGVTATWWYTLSGIVFFEVMLVFVWATALLDRGDGFGPALTVFLGGLVWAGATVPLLLDYRNTAELTAAARRRRAIAPLAVSVVYGVVAFVVSGVWTFGVVPLLAAIVLLTWPTGVRRRVTIGVVVVVAALWFVDTRSTLQADSVSSLWLIGFFSIMLPLMSVVSVWWWDVLDTMNRARASEGRLAATQERLRVATDVHDLQGHHLQVIALQLELAERLLDADPAAALEQLRAARVSVDEARQGTRDLATRFRSASLSVELANAVDLLRAAGTLTERTADPDVDSAPGDVFGPVIRETTTNALRHGGGAWARLSLTRTGGSWRFEIANDVAAERSVDGEAGDDAGGGSGLDGIARRAADAGGALEVRPERQSFTVIVTVPATTPSATPSATEAVR</sequence>
<keyword evidence="1" id="KW-0808">Transferase</keyword>
<dbReference type="SUPFAM" id="SSF55874">
    <property type="entry name" value="ATPase domain of HSP90 chaperone/DNA topoisomerase II/histidine kinase"/>
    <property type="match status" value="1"/>
</dbReference>
<dbReference type="AlphaFoldDB" id="A0A2P8GTP2"/>
<dbReference type="InterPro" id="IPR036890">
    <property type="entry name" value="HATPase_C_sf"/>
</dbReference>
<dbReference type="Gene3D" id="1.20.5.1930">
    <property type="match status" value="1"/>
</dbReference>
<keyword evidence="4" id="KW-0472">Membrane</keyword>
<keyword evidence="4" id="KW-1133">Transmembrane helix</keyword>
<keyword evidence="3" id="KW-0902">Two-component regulatory system</keyword>
<feature type="domain" description="Signal transduction histidine kinase subgroup 3 dimerisation and phosphoacceptor" evidence="5">
    <location>
        <begin position="220"/>
        <end position="286"/>
    </location>
</feature>
<dbReference type="InterPro" id="IPR011712">
    <property type="entry name" value="Sig_transdc_His_kin_sub3_dim/P"/>
</dbReference>
<proteinExistence type="predicted"/>
<dbReference type="Pfam" id="PF07730">
    <property type="entry name" value="HisKA_3"/>
    <property type="match status" value="1"/>
</dbReference>
<keyword evidence="2 6" id="KW-0418">Kinase</keyword>
<evidence type="ECO:0000313" key="7">
    <source>
        <dbReference type="Proteomes" id="UP000241203"/>
    </source>
</evidence>
<evidence type="ECO:0000256" key="4">
    <source>
        <dbReference type="SAM" id="Phobius"/>
    </source>
</evidence>
<dbReference type="GO" id="GO:0016020">
    <property type="term" value="C:membrane"/>
    <property type="evidence" value="ECO:0007669"/>
    <property type="project" value="InterPro"/>
</dbReference>
<evidence type="ECO:0000256" key="3">
    <source>
        <dbReference type="ARBA" id="ARBA00023012"/>
    </source>
</evidence>
<dbReference type="RefSeq" id="WP_243696724.1">
    <property type="nucleotide sequence ID" value="NZ_PYAU01000001.1"/>
</dbReference>
<keyword evidence="4" id="KW-0812">Transmembrane</keyword>
<feature type="transmembrane region" description="Helical" evidence="4">
    <location>
        <begin position="66"/>
        <end position="88"/>
    </location>
</feature>
<feature type="transmembrane region" description="Helical" evidence="4">
    <location>
        <begin position="109"/>
        <end position="140"/>
    </location>
</feature>
<dbReference type="EMBL" id="PYAU01000001">
    <property type="protein sequence ID" value="PSL37322.1"/>
    <property type="molecule type" value="Genomic_DNA"/>
</dbReference>
<feature type="transmembrane region" description="Helical" evidence="4">
    <location>
        <begin position="37"/>
        <end position="60"/>
    </location>
</feature>
<dbReference type="GO" id="GO:0000155">
    <property type="term" value="F:phosphorelay sensor kinase activity"/>
    <property type="evidence" value="ECO:0007669"/>
    <property type="project" value="InterPro"/>
</dbReference>
<accession>A0A2P8GTP2</accession>
<name>A0A2P8GTP2_9MICO</name>
<reference evidence="6 7" key="1">
    <citation type="submission" date="2018-03" db="EMBL/GenBank/DDBJ databases">
        <title>Genomic Encyclopedia of Archaeal and Bacterial Type Strains, Phase II (KMG-II): from individual species to whole genera.</title>
        <authorList>
            <person name="Goeker M."/>
        </authorList>
    </citation>
    <scope>NUCLEOTIDE SEQUENCE [LARGE SCALE GENOMIC DNA]</scope>
    <source>
        <strain evidence="6 7">DSM 21548</strain>
    </source>
</reference>
<feature type="transmembrane region" description="Helical" evidence="4">
    <location>
        <begin position="176"/>
        <end position="199"/>
    </location>
</feature>
<evidence type="ECO:0000313" key="6">
    <source>
        <dbReference type="EMBL" id="PSL37322.1"/>
    </source>
</evidence>
<evidence type="ECO:0000256" key="1">
    <source>
        <dbReference type="ARBA" id="ARBA00022679"/>
    </source>
</evidence>
<dbReference type="Proteomes" id="UP000241203">
    <property type="component" value="Unassembled WGS sequence"/>
</dbReference>
<evidence type="ECO:0000259" key="5">
    <source>
        <dbReference type="Pfam" id="PF07730"/>
    </source>
</evidence>
<comment type="caution">
    <text evidence="6">The sequence shown here is derived from an EMBL/GenBank/DDBJ whole genome shotgun (WGS) entry which is preliminary data.</text>
</comment>
<evidence type="ECO:0000256" key="2">
    <source>
        <dbReference type="ARBA" id="ARBA00022777"/>
    </source>
</evidence>